<dbReference type="RefSeq" id="WP_090614391.1">
    <property type="nucleotide sequence ID" value="NZ_CP067124.1"/>
</dbReference>
<dbReference type="AlphaFoldDB" id="A0A1H8KVZ1"/>
<dbReference type="SUPFAM" id="SSF56399">
    <property type="entry name" value="ADP-ribosylation"/>
    <property type="match status" value="1"/>
</dbReference>
<protein>
    <submittedName>
        <fullName evidence="1">Uncharacterized conserved protein, DUF952 family</fullName>
    </submittedName>
</protein>
<dbReference type="InterPro" id="IPR009297">
    <property type="entry name" value="DUF952"/>
</dbReference>
<organism evidence="1 2">
    <name type="scientific">Paracoccus alcaliphilus</name>
    <dbReference type="NCBI Taxonomy" id="34002"/>
    <lineage>
        <taxon>Bacteria</taxon>
        <taxon>Pseudomonadati</taxon>
        <taxon>Pseudomonadota</taxon>
        <taxon>Alphaproteobacteria</taxon>
        <taxon>Rhodobacterales</taxon>
        <taxon>Paracoccaceae</taxon>
        <taxon>Paracoccus</taxon>
    </lineage>
</organism>
<reference evidence="1 2" key="1">
    <citation type="submission" date="2016-10" db="EMBL/GenBank/DDBJ databases">
        <authorList>
            <person name="de Groot N.N."/>
        </authorList>
    </citation>
    <scope>NUCLEOTIDE SEQUENCE [LARGE SCALE GENOMIC DNA]</scope>
    <source>
        <strain evidence="1 2">DSM 8512</strain>
    </source>
</reference>
<proteinExistence type="predicted"/>
<accession>A0A1H8KVZ1</accession>
<name>A0A1H8KVZ1_9RHOB</name>
<dbReference type="Pfam" id="PF06108">
    <property type="entry name" value="DUF952"/>
    <property type="match status" value="1"/>
</dbReference>
<dbReference type="PANTHER" id="PTHR34129">
    <property type="entry name" value="BLR1139 PROTEIN"/>
    <property type="match status" value="1"/>
</dbReference>
<dbReference type="Proteomes" id="UP000199054">
    <property type="component" value="Unassembled WGS sequence"/>
</dbReference>
<dbReference type="EMBL" id="FODE01000025">
    <property type="protein sequence ID" value="SEN97053.1"/>
    <property type="molecule type" value="Genomic_DNA"/>
</dbReference>
<evidence type="ECO:0000313" key="2">
    <source>
        <dbReference type="Proteomes" id="UP000199054"/>
    </source>
</evidence>
<dbReference type="STRING" id="34002.SAMN04489859_102534"/>
<dbReference type="PANTHER" id="PTHR34129:SF1">
    <property type="entry name" value="DUF952 DOMAIN-CONTAINING PROTEIN"/>
    <property type="match status" value="1"/>
</dbReference>
<keyword evidence="2" id="KW-1185">Reference proteome</keyword>
<evidence type="ECO:0000313" key="1">
    <source>
        <dbReference type="EMBL" id="SEN97053.1"/>
    </source>
</evidence>
<gene>
    <name evidence="1" type="ORF">SAMN04489859_102534</name>
</gene>
<sequence>MLIYKIFRPSEWATMQAQGETAGAPVDITDGYVHFSTAGQVPGTLARHFADEGELYLLACNADTLGADLRWEPARGGALFAHLYRPLRMADVLWTRLISPGPDGHQTGELE</sequence>
<dbReference type="OrthoDB" id="9799937at2"/>
<dbReference type="Gene3D" id="3.20.170.20">
    <property type="entry name" value="Protein of unknown function DUF952"/>
    <property type="match status" value="1"/>
</dbReference>